<dbReference type="RefSeq" id="WP_174624389.1">
    <property type="nucleotide sequence ID" value="NZ_CADCXN010000002.1"/>
</dbReference>
<sequence length="381" mass="44406">MGKVTAQTRLANQLLLEAIKNPKNLPVLSLADWELLIRMGRRTRLLGRLEADLSRIGLLAEIPSRAADHLRAARNVIDHRNTLVKWEINRILWALNGTEAPIILLKGAAYVQANLPPAHGRIFADVDLLRPEERIEEIEEKLSLRGWLKMQIDPYDDRYYRVWMHEIPPLRHRERGTEIDIHHRILPRTSRLNSDPALLFEAARPLEDSRLHVLAPADMVLHALVHLFLECDPREGLRLRDLLDVHLLFQHYGQEQSFWDGLTPRAYKLGLERPLFYGLRFALRFFDTPIPQTVRSEIKNAGPRWPMLWLMDHLVALAILPGHPDYPYPWATLARHLLYLRAHWLKMPPLMLARHLLYKAYLRSRGVRGKVDLAKLDLRQQ</sequence>
<comment type="caution">
    <text evidence="1">The sequence shown here is derived from an EMBL/GenBank/DDBJ whole genome shotgun (WGS) entry which is preliminary data.</text>
</comment>
<evidence type="ECO:0000313" key="1">
    <source>
        <dbReference type="EMBL" id="CAA9889362.1"/>
    </source>
</evidence>
<evidence type="ECO:0008006" key="3">
    <source>
        <dbReference type="Google" id="ProtNLM"/>
    </source>
</evidence>
<gene>
    <name evidence="1" type="ORF">METHB2_100003</name>
</gene>
<name>A0A8S0XE10_9GAMM</name>
<keyword evidence="2" id="KW-1185">Reference proteome</keyword>
<dbReference type="Proteomes" id="UP000494216">
    <property type="component" value="Unassembled WGS sequence"/>
</dbReference>
<evidence type="ECO:0000313" key="2">
    <source>
        <dbReference type="Proteomes" id="UP000494216"/>
    </source>
</evidence>
<proteinExistence type="predicted"/>
<reference evidence="1 2" key="1">
    <citation type="submission" date="2020-02" db="EMBL/GenBank/DDBJ databases">
        <authorList>
            <person name="Hogendoorn C."/>
        </authorList>
    </citation>
    <scope>NUCLEOTIDE SEQUENCE [LARGE SCALE GENOMIC DNA]</scope>
    <source>
        <strain evidence="1">METHB21</strain>
    </source>
</reference>
<organism evidence="1 2">
    <name type="scientific">Candidatus Methylobacter favarea</name>
    <dbReference type="NCBI Taxonomy" id="2707345"/>
    <lineage>
        <taxon>Bacteria</taxon>
        <taxon>Pseudomonadati</taxon>
        <taxon>Pseudomonadota</taxon>
        <taxon>Gammaproteobacteria</taxon>
        <taxon>Methylococcales</taxon>
        <taxon>Methylococcaceae</taxon>
        <taxon>Methylobacter</taxon>
    </lineage>
</organism>
<dbReference type="AlphaFoldDB" id="A0A8S0XE10"/>
<dbReference type="EMBL" id="CADCXN010000002">
    <property type="protein sequence ID" value="CAA9889362.1"/>
    <property type="molecule type" value="Genomic_DNA"/>
</dbReference>
<accession>A0A8S0XE10</accession>
<dbReference type="InterPro" id="IPR039498">
    <property type="entry name" value="NTP_transf_5"/>
</dbReference>
<dbReference type="Pfam" id="PF14907">
    <property type="entry name" value="NTP_transf_5"/>
    <property type="match status" value="1"/>
</dbReference>
<protein>
    <recommendedName>
        <fullName evidence="3">Nucleotidyltransferase family protein</fullName>
    </recommendedName>
</protein>